<dbReference type="InterPro" id="IPR050231">
    <property type="entry name" value="Iron_ascorbate_oxido_reductase"/>
</dbReference>
<dbReference type="PROSITE" id="PS51471">
    <property type="entry name" value="FE2OG_OXY"/>
    <property type="match status" value="1"/>
</dbReference>
<protein>
    <submittedName>
        <fullName evidence="4">Cytochrome P450 monooxygenase</fullName>
    </submittedName>
</protein>
<dbReference type="InterPro" id="IPR044861">
    <property type="entry name" value="IPNS-like_FE2OG_OXY"/>
</dbReference>
<feature type="domain" description="Fe2OG dioxygenase" evidence="3">
    <location>
        <begin position="179"/>
        <end position="278"/>
    </location>
</feature>
<organism evidence="4 5">
    <name type="scientific">Seiridium cardinale</name>
    <dbReference type="NCBI Taxonomy" id="138064"/>
    <lineage>
        <taxon>Eukaryota</taxon>
        <taxon>Fungi</taxon>
        <taxon>Dikarya</taxon>
        <taxon>Ascomycota</taxon>
        <taxon>Pezizomycotina</taxon>
        <taxon>Sordariomycetes</taxon>
        <taxon>Xylariomycetidae</taxon>
        <taxon>Amphisphaeriales</taxon>
        <taxon>Sporocadaceae</taxon>
        <taxon>Seiridium</taxon>
    </lineage>
</organism>
<dbReference type="EMBL" id="JARVKM010000005">
    <property type="protein sequence ID" value="KAK9780686.1"/>
    <property type="molecule type" value="Genomic_DNA"/>
</dbReference>
<proteinExistence type="inferred from homology"/>
<dbReference type="InterPro" id="IPR005123">
    <property type="entry name" value="Oxoglu/Fe-dep_dioxygenase_dom"/>
</dbReference>
<dbReference type="Pfam" id="PF03171">
    <property type="entry name" value="2OG-FeII_Oxy"/>
    <property type="match status" value="1"/>
</dbReference>
<evidence type="ECO:0000256" key="1">
    <source>
        <dbReference type="ARBA" id="ARBA00008056"/>
    </source>
</evidence>
<accession>A0ABR2Y3L7</accession>
<keyword evidence="2" id="KW-0479">Metal-binding</keyword>
<reference evidence="4 5" key="1">
    <citation type="submission" date="2024-02" db="EMBL/GenBank/DDBJ databases">
        <title>First draft genome assembly of two strains of Seiridium cardinale.</title>
        <authorList>
            <person name="Emiliani G."/>
            <person name="Scali E."/>
        </authorList>
    </citation>
    <scope>NUCLEOTIDE SEQUENCE [LARGE SCALE GENOMIC DNA]</scope>
    <source>
        <strain evidence="4 5">BM-138-000479</strain>
    </source>
</reference>
<dbReference type="GO" id="GO:0004497">
    <property type="term" value="F:monooxygenase activity"/>
    <property type="evidence" value="ECO:0007669"/>
    <property type="project" value="UniProtKB-KW"/>
</dbReference>
<name>A0ABR2Y3L7_9PEZI</name>
<evidence type="ECO:0000313" key="4">
    <source>
        <dbReference type="EMBL" id="KAK9780686.1"/>
    </source>
</evidence>
<keyword evidence="4" id="KW-0503">Monooxygenase</keyword>
<keyword evidence="2" id="KW-0560">Oxidoreductase</keyword>
<evidence type="ECO:0000256" key="2">
    <source>
        <dbReference type="RuleBase" id="RU003682"/>
    </source>
</evidence>
<comment type="caution">
    <text evidence="4">The sequence shown here is derived from an EMBL/GenBank/DDBJ whole genome shotgun (WGS) entry which is preliminary data.</text>
</comment>
<gene>
    <name evidence="4" type="ORF">SCAR479_01872</name>
</gene>
<evidence type="ECO:0000313" key="5">
    <source>
        <dbReference type="Proteomes" id="UP001465668"/>
    </source>
</evidence>
<dbReference type="PANTHER" id="PTHR47990">
    <property type="entry name" value="2-OXOGLUTARATE (2OG) AND FE(II)-DEPENDENT OXYGENASE SUPERFAMILY PROTEIN-RELATED"/>
    <property type="match status" value="1"/>
</dbReference>
<dbReference type="Gene3D" id="2.60.120.330">
    <property type="entry name" value="B-lactam Antibiotic, Isopenicillin N Synthase, Chain"/>
    <property type="match status" value="1"/>
</dbReference>
<dbReference type="InterPro" id="IPR026992">
    <property type="entry name" value="DIOX_N"/>
</dbReference>
<dbReference type="Pfam" id="PF14226">
    <property type="entry name" value="DIOX_N"/>
    <property type="match status" value="1"/>
</dbReference>
<dbReference type="SUPFAM" id="SSF51197">
    <property type="entry name" value="Clavaminate synthase-like"/>
    <property type="match status" value="1"/>
</dbReference>
<dbReference type="Proteomes" id="UP001465668">
    <property type="component" value="Unassembled WGS sequence"/>
</dbReference>
<dbReference type="InterPro" id="IPR027443">
    <property type="entry name" value="IPNS-like_sf"/>
</dbReference>
<keyword evidence="5" id="KW-1185">Reference proteome</keyword>
<sequence length="330" mass="37026">MGSLSQSDYDDQIPVASLQAISFAALERKDPQEIKQLLEICTSFGFFYLDFDSSNAKDLPLNKQKLLQVMNTYFNQPQDDKMIDDTGSTTRGYVSGGSFSAVDLDRPNESFEHLAIGSYELLQDPAKTLPHIFQHAGDLVQTYIKTCEHVVDVLLDCLTDALGLSGESHLGNHHRHQKPSDTILALLSYPGQLTHQKHTDVGSLTVLFSDQWGLQVIAPETTRWEWVEPRLDQAVINVGDTLRFFTDKTLYSCLHRVIREGRASLEGHRYSIAYLLRPDSDAVFEDTEGVRTTAKNFVDTKYEVYSAPHEKQQQNAVLTGGMERVLGVEA</sequence>
<keyword evidence="2" id="KW-0408">Iron</keyword>
<evidence type="ECO:0000259" key="3">
    <source>
        <dbReference type="PROSITE" id="PS51471"/>
    </source>
</evidence>
<comment type="similarity">
    <text evidence="1 2">Belongs to the iron/ascorbate-dependent oxidoreductase family.</text>
</comment>